<evidence type="ECO:0000313" key="17">
    <source>
        <dbReference type="EMBL" id="GHP06676.1"/>
    </source>
</evidence>
<keyword evidence="10 14" id="KW-1015">Disulfide bond</keyword>
<dbReference type="InterPro" id="IPR038578">
    <property type="entry name" value="GT29-like_sf"/>
</dbReference>
<evidence type="ECO:0000256" key="5">
    <source>
        <dbReference type="ARBA" id="ARBA00022692"/>
    </source>
</evidence>
<comment type="caution">
    <text evidence="14">Lacks conserved residue(s) required for the propagation of feature annotation.</text>
</comment>
<evidence type="ECO:0000256" key="12">
    <source>
        <dbReference type="ARBA" id="ARBA00034249"/>
    </source>
</evidence>
<dbReference type="GO" id="GO:0097503">
    <property type="term" value="P:sialylation"/>
    <property type="evidence" value="ECO:0007669"/>
    <property type="project" value="TreeGrafter"/>
</dbReference>
<sequence length="481" mass="52195">MAATGGGSPANALWLVVKYWPFINLVVVCVLLSQRLGIDNDRETSIDGNLDCSPLAAKATTQPIDDTDGDGDCANDCSGRGMCEHGTCICESGFSGEDCSQATCPSACSGKGKCLPSGVCVCHRTFTGPDCSTEVFSLRLEKVLQTLGRPFSEKGSFDEDVDLIVSAKSMKKYPRVLCRTKACALTWAVSLSGVTPFLPRENWKPAYKTCAVVSSSKHILDGYNATSGGKGRVVSKGWGDEIDGHAMVLRFDNAPTQGFERDVGSRTTHRLVAGDYARMVHSLLGTEVVTNQTKSVVTASTWWAQGVPSPEKVVYFMSVPGIASKPGEVGGQVRAPDHNAFAPFTEVFPGNRRYLLSPVLLKRIHDAHERVRETIRTLELGCYKDSAPTLSQIFLASLLSLQLCSEVHVYGVAIAAPGAEGDTRLKRDKRFRARYRSGSNAMELYYPNKDGFKPEVPLMDDLTHSHGLRILQETGRLHVHG</sequence>
<keyword evidence="14" id="KW-0245">EGF-like domain</keyword>
<keyword evidence="3" id="KW-0328">Glycosyltransferase</keyword>
<dbReference type="PROSITE" id="PS50026">
    <property type="entry name" value="EGF_3"/>
    <property type="match status" value="1"/>
</dbReference>
<evidence type="ECO:0000256" key="14">
    <source>
        <dbReference type="PROSITE-ProRule" id="PRU00076"/>
    </source>
</evidence>
<dbReference type="AlphaFoldDB" id="A0A830HH71"/>
<dbReference type="InterPro" id="IPR013111">
    <property type="entry name" value="EGF_extracell"/>
</dbReference>
<dbReference type="InterPro" id="IPR000742">
    <property type="entry name" value="EGF"/>
</dbReference>
<keyword evidence="11" id="KW-0325">Glycoprotein</keyword>
<feature type="domain" description="EGF-like" evidence="16">
    <location>
        <begin position="100"/>
        <end position="132"/>
    </location>
</feature>
<keyword evidence="7 15" id="KW-1133">Transmembrane helix</keyword>
<dbReference type="GO" id="GO:0032580">
    <property type="term" value="C:Golgi cisterna membrane"/>
    <property type="evidence" value="ECO:0007669"/>
    <property type="project" value="UniProtKB-SubCell"/>
</dbReference>
<dbReference type="PANTHER" id="PTHR46059:SF1">
    <property type="entry name" value="BETA-GALACTOSIDE ALPHA-2,6-SIALYLTRANSFERASE"/>
    <property type="match status" value="1"/>
</dbReference>
<dbReference type="FunFam" id="2.10.25.10:FF:000001">
    <property type="entry name" value="Tenascin C"/>
    <property type="match status" value="1"/>
</dbReference>
<feature type="disulfide bond" evidence="14">
    <location>
        <begin position="122"/>
        <end position="131"/>
    </location>
</feature>
<gene>
    <name evidence="17" type="ORF">PPROV_000542100</name>
</gene>
<keyword evidence="9 15" id="KW-0472">Membrane</keyword>
<accession>A0A830HH71</accession>
<evidence type="ECO:0000256" key="10">
    <source>
        <dbReference type="ARBA" id="ARBA00023157"/>
    </source>
</evidence>
<dbReference type="Pfam" id="PF07974">
    <property type="entry name" value="EGF_2"/>
    <property type="match status" value="1"/>
</dbReference>
<comment type="subcellular location">
    <subcellularLocation>
        <location evidence="1">Golgi apparatus</location>
        <location evidence="1">Golgi stack membrane</location>
        <topology evidence="1">Single-pass type II membrane protein</topology>
    </subcellularLocation>
</comment>
<evidence type="ECO:0000256" key="15">
    <source>
        <dbReference type="SAM" id="Phobius"/>
    </source>
</evidence>
<dbReference type="PANTHER" id="PTHR46059">
    <property type="entry name" value="BETA-GALACTOSIDE ALPHA-2,6-SIALYLTRANSFERASE"/>
    <property type="match status" value="1"/>
</dbReference>
<evidence type="ECO:0000256" key="4">
    <source>
        <dbReference type="ARBA" id="ARBA00022679"/>
    </source>
</evidence>
<keyword evidence="8" id="KW-0333">Golgi apparatus</keyword>
<proteinExistence type="inferred from homology"/>
<evidence type="ECO:0000256" key="11">
    <source>
        <dbReference type="ARBA" id="ARBA00023180"/>
    </source>
</evidence>
<dbReference type="PROSITE" id="PS00022">
    <property type="entry name" value="EGF_1"/>
    <property type="match status" value="1"/>
</dbReference>
<evidence type="ECO:0000256" key="6">
    <source>
        <dbReference type="ARBA" id="ARBA00022968"/>
    </source>
</evidence>
<dbReference type="Pfam" id="PF00777">
    <property type="entry name" value="Glyco_transf_29"/>
    <property type="match status" value="1"/>
</dbReference>
<dbReference type="EC" id="2.4.3.1" evidence="13"/>
<evidence type="ECO:0000256" key="3">
    <source>
        <dbReference type="ARBA" id="ARBA00022676"/>
    </source>
</evidence>
<dbReference type="Pfam" id="PF23106">
    <property type="entry name" value="EGF_Teneurin"/>
    <property type="match status" value="1"/>
</dbReference>
<evidence type="ECO:0000256" key="8">
    <source>
        <dbReference type="ARBA" id="ARBA00023034"/>
    </source>
</evidence>
<feature type="disulfide bond" evidence="14">
    <location>
        <begin position="104"/>
        <end position="114"/>
    </location>
</feature>
<evidence type="ECO:0000259" key="16">
    <source>
        <dbReference type="PROSITE" id="PS50026"/>
    </source>
</evidence>
<dbReference type="Proteomes" id="UP000660262">
    <property type="component" value="Unassembled WGS sequence"/>
</dbReference>
<evidence type="ECO:0000313" key="18">
    <source>
        <dbReference type="Proteomes" id="UP000660262"/>
    </source>
</evidence>
<keyword evidence="6" id="KW-0735">Signal-anchor</keyword>
<dbReference type="EMBL" id="BNJQ01000013">
    <property type="protein sequence ID" value="GHP06676.1"/>
    <property type="molecule type" value="Genomic_DNA"/>
</dbReference>
<dbReference type="OrthoDB" id="6130531at2759"/>
<keyword evidence="18" id="KW-1185">Reference proteome</keyword>
<keyword evidence="4" id="KW-0808">Transferase</keyword>
<organism evidence="17 18">
    <name type="scientific">Pycnococcus provasolii</name>
    <dbReference type="NCBI Taxonomy" id="41880"/>
    <lineage>
        <taxon>Eukaryota</taxon>
        <taxon>Viridiplantae</taxon>
        <taxon>Chlorophyta</taxon>
        <taxon>Pseudoscourfieldiophyceae</taxon>
        <taxon>Pseudoscourfieldiales</taxon>
        <taxon>Pycnococcaceae</taxon>
        <taxon>Pycnococcus</taxon>
    </lineage>
</organism>
<protein>
    <recommendedName>
        <fullName evidence="13">beta-galactoside alpha-(2,6)-sialyltransferase</fullName>
        <ecNumber evidence="13">2.4.3.1</ecNumber>
    </recommendedName>
</protein>
<dbReference type="InterPro" id="IPR001675">
    <property type="entry name" value="Glyco_trans_29"/>
</dbReference>
<keyword evidence="5 15" id="KW-0812">Transmembrane</keyword>
<feature type="transmembrane region" description="Helical" evidence="15">
    <location>
        <begin position="12"/>
        <end position="32"/>
    </location>
</feature>
<evidence type="ECO:0000256" key="13">
    <source>
        <dbReference type="ARBA" id="ARBA00034329"/>
    </source>
</evidence>
<comment type="caution">
    <text evidence="17">The sequence shown here is derived from an EMBL/GenBank/DDBJ whole genome shotgun (WGS) entry which is preliminary data.</text>
</comment>
<evidence type="ECO:0000256" key="2">
    <source>
        <dbReference type="ARBA" id="ARBA00006003"/>
    </source>
</evidence>
<dbReference type="Gene3D" id="3.90.1480.20">
    <property type="entry name" value="Glycosyl transferase family 29"/>
    <property type="match status" value="1"/>
</dbReference>
<comment type="catalytic activity">
    <reaction evidence="12">
        <text>a beta-D-galactoside + CMP-N-acetyl-beta-neuraminate = an N-acetyl-alpha-neuraminyl-(2-&gt;6)-beta-D-galactosyl derivative + CMP + H(+)</text>
        <dbReference type="Rhea" id="RHEA:52104"/>
        <dbReference type="ChEBI" id="CHEBI:15378"/>
        <dbReference type="ChEBI" id="CHEBI:28034"/>
        <dbReference type="ChEBI" id="CHEBI:57812"/>
        <dbReference type="ChEBI" id="CHEBI:60377"/>
        <dbReference type="ChEBI" id="CHEBI:136398"/>
        <dbReference type="EC" id="2.4.3.1"/>
    </reaction>
</comment>
<comment type="similarity">
    <text evidence="2">Belongs to the glycosyltransferase 29 family.</text>
</comment>
<evidence type="ECO:0000256" key="1">
    <source>
        <dbReference type="ARBA" id="ARBA00004447"/>
    </source>
</evidence>
<dbReference type="Gene3D" id="2.10.25.10">
    <property type="entry name" value="Laminin"/>
    <property type="match status" value="2"/>
</dbReference>
<dbReference type="GO" id="GO:0003835">
    <property type="term" value="F:beta-galactoside alpha-2,6-sialyltransferase activity"/>
    <property type="evidence" value="ECO:0007669"/>
    <property type="project" value="UniProtKB-EC"/>
</dbReference>
<name>A0A830HH71_9CHLO</name>
<evidence type="ECO:0000256" key="7">
    <source>
        <dbReference type="ARBA" id="ARBA00022989"/>
    </source>
</evidence>
<evidence type="ECO:0000256" key="9">
    <source>
        <dbReference type="ARBA" id="ARBA00023136"/>
    </source>
</evidence>
<reference evidence="17" key="1">
    <citation type="submission" date="2020-10" db="EMBL/GenBank/DDBJ databases">
        <title>Unveiling of a novel bifunctional photoreceptor, Dualchrome1, isolated from a cosmopolitan green alga.</title>
        <authorList>
            <person name="Suzuki S."/>
            <person name="Kawachi M."/>
        </authorList>
    </citation>
    <scope>NUCLEOTIDE SEQUENCE</scope>
    <source>
        <strain evidence="17">NIES 2893</strain>
    </source>
</reference>